<accession>A0AAD6ZMG6</accession>
<name>A0AAD6ZMG6_9AGAR</name>
<proteinExistence type="predicted"/>
<dbReference type="Proteomes" id="UP001218218">
    <property type="component" value="Unassembled WGS sequence"/>
</dbReference>
<sequence length="174" mass="19535">MKTPTSEQLTSILLAVIALIPSHGVRYTALGLLLAAAILCKTHLQSPSRQLSQLAVSLNHTEEYIREAMVETPRSYSRLTDQMRRLFDVTNTASCIKCRILRSETKVFSWKGFRSLSKDTGERITRFRSLSNEIGECICCVKDIRTAVELILEAEHQRRLAGDLMEPQSALAVV</sequence>
<organism evidence="1 2">
    <name type="scientific">Mycena albidolilacea</name>
    <dbReference type="NCBI Taxonomy" id="1033008"/>
    <lineage>
        <taxon>Eukaryota</taxon>
        <taxon>Fungi</taxon>
        <taxon>Dikarya</taxon>
        <taxon>Basidiomycota</taxon>
        <taxon>Agaricomycotina</taxon>
        <taxon>Agaricomycetes</taxon>
        <taxon>Agaricomycetidae</taxon>
        <taxon>Agaricales</taxon>
        <taxon>Marasmiineae</taxon>
        <taxon>Mycenaceae</taxon>
        <taxon>Mycena</taxon>
    </lineage>
</organism>
<evidence type="ECO:0000313" key="1">
    <source>
        <dbReference type="EMBL" id="KAJ7328258.1"/>
    </source>
</evidence>
<gene>
    <name evidence="1" type="ORF">DFH08DRAFT_940580</name>
</gene>
<keyword evidence="2" id="KW-1185">Reference proteome</keyword>
<comment type="caution">
    <text evidence="1">The sequence shown here is derived from an EMBL/GenBank/DDBJ whole genome shotgun (WGS) entry which is preliminary data.</text>
</comment>
<dbReference type="AlphaFoldDB" id="A0AAD6ZMG6"/>
<evidence type="ECO:0000313" key="2">
    <source>
        <dbReference type="Proteomes" id="UP001218218"/>
    </source>
</evidence>
<dbReference type="EMBL" id="JARIHO010000039">
    <property type="protein sequence ID" value="KAJ7328258.1"/>
    <property type="molecule type" value="Genomic_DNA"/>
</dbReference>
<protein>
    <submittedName>
        <fullName evidence="1">Uncharacterized protein</fullName>
    </submittedName>
</protein>
<reference evidence="1" key="1">
    <citation type="submission" date="2023-03" db="EMBL/GenBank/DDBJ databases">
        <title>Massive genome expansion in bonnet fungi (Mycena s.s.) driven by repeated elements and novel gene families across ecological guilds.</title>
        <authorList>
            <consortium name="Lawrence Berkeley National Laboratory"/>
            <person name="Harder C.B."/>
            <person name="Miyauchi S."/>
            <person name="Viragh M."/>
            <person name="Kuo A."/>
            <person name="Thoen E."/>
            <person name="Andreopoulos B."/>
            <person name="Lu D."/>
            <person name="Skrede I."/>
            <person name="Drula E."/>
            <person name="Henrissat B."/>
            <person name="Morin E."/>
            <person name="Kohler A."/>
            <person name="Barry K."/>
            <person name="LaButti K."/>
            <person name="Morin E."/>
            <person name="Salamov A."/>
            <person name="Lipzen A."/>
            <person name="Mereny Z."/>
            <person name="Hegedus B."/>
            <person name="Baldrian P."/>
            <person name="Stursova M."/>
            <person name="Weitz H."/>
            <person name="Taylor A."/>
            <person name="Grigoriev I.V."/>
            <person name="Nagy L.G."/>
            <person name="Martin F."/>
            <person name="Kauserud H."/>
        </authorList>
    </citation>
    <scope>NUCLEOTIDE SEQUENCE</scope>
    <source>
        <strain evidence="1">CBHHK002</strain>
    </source>
</reference>